<sequence>KHRSHKHS</sequence>
<protein>
    <submittedName>
        <fullName evidence="1">Uncharacterized protein</fullName>
    </submittedName>
</protein>
<keyword evidence="2" id="KW-1185">Reference proteome</keyword>
<reference evidence="1 2" key="1">
    <citation type="journal article" date="2022" name="G3 (Bethesda)">
        <title>Evaluating Illumina-, Nanopore-, and PacBio-based genome assembly strategies with the bald notothen, Trematomus borchgrevinki.</title>
        <authorList>
            <person name="Rayamajhi N."/>
            <person name="Cheng C.C."/>
            <person name="Catchen J.M."/>
        </authorList>
    </citation>
    <scope>NUCLEOTIDE SEQUENCE [LARGE SCALE GENOMIC DNA]</scope>
    <source>
        <strain evidence="1">AGRC-2024</strain>
    </source>
</reference>
<gene>
    <name evidence="1" type="ORF">OYC64_003709</name>
</gene>
<evidence type="ECO:0000313" key="2">
    <source>
        <dbReference type="Proteomes" id="UP001619887"/>
    </source>
</evidence>
<evidence type="ECO:0000313" key="1">
    <source>
        <dbReference type="EMBL" id="KAL3043912.1"/>
    </source>
</evidence>
<name>A0ABD2FQN8_PAGBO</name>
<dbReference type="Proteomes" id="UP001619887">
    <property type="component" value="Unassembled WGS sequence"/>
</dbReference>
<proteinExistence type="predicted"/>
<organism evidence="1 2">
    <name type="scientific">Pagothenia borchgrevinki</name>
    <name type="common">Bald rockcod</name>
    <name type="synonym">Trematomus borchgrevinki</name>
    <dbReference type="NCBI Taxonomy" id="8213"/>
    <lineage>
        <taxon>Eukaryota</taxon>
        <taxon>Metazoa</taxon>
        <taxon>Chordata</taxon>
        <taxon>Craniata</taxon>
        <taxon>Vertebrata</taxon>
        <taxon>Euteleostomi</taxon>
        <taxon>Actinopterygii</taxon>
        <taxon>Neopterygii</taxon>
        <taxon>Teleostei</taxon>
        <taxon>Neoteleostei</taxon>
        <taxon>Acanthomorphata</taxon>
        <taxon>Eupercaria</taxon>
        <taxon>Perciformes</taxon>
        <taxon>Notothenioidei</taxon>
        <taxon>Nototheniidae</taxon>
        <taxon>Pagothenia</taxon>
    </lineage>
</organism>
<feature type="non-terminal residue" evidence="1">
    <location>
        <position position="1"/>
    </location>
</feature>
<dbReference type="EMBL" id="JBIYXZ010002088">
    <property type="protein sequence ID" value="KAL3043912.1"/>
    <property type="molecule type" value="Genomic_DNA"/>
</dbReference>
<accession>A0ABD2FQN8</accession>
<reference evidence="1 2" key="2">
    <citation type="journal article" date="2024" name="G3 (Bethesda)">
        <title>The genome of the cryopelagic Antarctic bald notothen, Trematomus borchgrevinki.</title>
        <authorList>
            <person name="Rayamajhi N."/>
            <person name="Rivera-Colon A.G."/>
            <person name="Minhas B.F."/>
            <person name="Cheng C.C."/>
            <person name="Catchen J.M."/>
        </authorList>
    </citation>
    <scope>NUCLEOTIDE SEQUENCE [LARGE SCALE GENOMIC DNA]</scope>
    <source>
        <strain evidence="1">AGRC-2024</strain>
    </source>
</reference>
<comment type="caution">
    <text evidence="1">The sequence shown here is derived from an EMBL/GenBank/DDBJ whole genome shotgun (WGS) entry which is preliminary data.</text>
</comment>